<dbReference type="PROSITE" id="PS51671">
    <property type="entry name" value="ACT"/>
    <property type="match status" value="2"/>
</dbReference>
<dbReference type="Pfam" id="PF01842">
    <property type="entry name" value="ACT"/>
    <property type="match status" value="2"/>
</dbReference>
<evidence type="ECO:0000259" key="4">
    <source>
        <dbReference type="PROSITE" id="PS51671"/>
    </source>
</evidence>
<dbReference type="CDD" id="cd04897">
    <property type="entry name" value="ACT_ACR_3"/>
    <property type="match status" value="1"/>
</dbReference>
<feature type="domain" description="ACT" evidence="4">
    <location>
        <begin position="153"/>
        <end position="237"/>
    </location>
</feature>
<keyword evidence="1 2" id="KW-0677">Repeat</keyword>
<evidence type="ECO:0000256" key="3">
    <source>
        <dbReference type="SAM" id="SignalP"/>
    </source>
</evidence>
<comment type="function">
    <text evidence="2">Binds amino acids.</text>
</comment>
<dbReference type="InterPro" id="IPR040217">
    <property type="entry name" value="ACR1-12"/>
</dbReference>
<dbReference type="InterPro" id="IPR045865">
    <property type="entry name" value="ACT-like_dom_sf"/>
</dbReference>
<evidence type="ECO:0000313" key="5">
    <source>
        <dbReference type="EMBL" id="KAF2302678.1"/>
    </source>
</evidence>
<feature type="chain" id="PRO_5025530260" description="ACT domain-containing protein ACR" evidence="3">
    <location>
        <begin position="24"/>
        <end position="473"/>
    </location>
</feature>
<keyword evidence="3" id="KW-0732">Signal</keyword>
<dbReference type="Proteomes" id="UP000467840">
    <property type="component" value="Chromosome 16"/>
</dbReference>
<name>A0A6A6LQZ7_HEVBR</name>
<feature type="signal peptide" evidence="3">
    <location>
        <begin position="1"/>
        <end position="23"/>
    </location>
</feature>
<dbReference type="EMBL" id="JAAGAX010000009">
    <property type="protein sequence ID" value="KAF2302678.1"/>
    <property type="molecule type" value="Genomic_DNA"/>
</dbReference>
<keyword evidence="6" id="KW-1185">Reference proteome</keyword>
<feature type="domain" description="ACT" evidence="4">
    <location>
        <begin position="363"/>
        <end position="442"/>
    </location>
</feature>
<dbReference type="PANTHER" id="PTHR31096">
    <property type="entry name" value="ACT DOMAIN-CONTAINING PROTEIN ACR4-RELATED"/>
    <property type="match status" value="1"/>
</dbReference>
<dbReference type="InterPro" id="IPR002912">
    <property type="entry name" value="ACT_dom"/>
</dbReference>
<reference evidence="5 6" key="1">
    <citation type="journal article" date="2020" name="Mol. Plant">
        <title>The Chromosome-Based Rubber Tree Genome Provides New Insights into Spurge Genome Evolution and Rubber Biosynthesis.</title>
        <authorList>
            <person name="Liu J."/>
            <person name="Shi C."/>
            <person name="Shi C.C."/>
            <person name="Li W."/>
            <person name="Zhang Q.J."/>
            <person name="Zhang Y."/>
            <person name="Li K."/>
            <person name="Lu H.F."/>
            <person name="Shi C."/>
            <person name="Zhu S.T."/>
            <person name="Xiao Z.Y."/>
            <person name="Nan H."/>
            <person name="Yue Y."/>
            <person name="Zhu X.G."/>
            <person name="Wu Y."/>
            <person name="Hong X.N."/>
            <person name="Fan G.Y."/>
            <person name="Tong Y."/>
            <person name="Zhang D."/>
            <person name="Mao C.L."/>
            <person name="Liu Y.L."/>
            <person name="Hao S.J."/>
            <person name="Liu W.Q."/>
            <person name="Lv M.Q."/>
            <person name="Zhang H.B."/>
            <person name="Liu Y."/>
            <person name="Hu-Tang G.R."/>
            <person name="Wang J.P."/>
            <person name="Wang J.H."/>
            <person name="Sun Y.H."/>
            <person name="Ni S.B."/>
            <person name="Chen W.B."/>
            <person name="Zhang X.C."/>
            <person name="Jiao Y.N."/>
            <person name="Eichler E.E."/>
            <person name="Li G.H."/>
            <person name="Liu X."/>
            <person name="Gao L.Z."/>
        </authorList>
    </citation>
    <scope>NUCLEOTIDE SEQUENCE [LARGE SCALE GENOMIC DNA]</scope>
    <source>
        <strain evidence="6">cv. GT1</strain>
        <tissue evidence="5">Leaf</tissue>
    </source>
</reference>
<comment type="caution">
    <text evidence="5">The sequence shown here is derived from an EMBL/GenBank/DDBJ whole genome shotgun (WGS) entry which is preliminary data.</text>
</comment>
<evidence type="ECO:0000256" key="1">
    <source>
        <dbReference type="ARBA" id="ARBA00022737"/>
    </source>
</evidence>
<accession>A0A6A6LQZ7</accession>
<organism evidence="5 6">
    <name type="scientific">Hevea brasiliensis</name>
    <name type="common">Para rubber tree</name>
    <name type="synonym">Siphonia brasiliensis</name>
    <dbReference type="NCBI Taxonomy" id="3981"/>
    <lineage>
        <taxon>Eukaryota</taxon>
        <taxon>Viridiplantae</taxon>
        <taxon>Streptophyta</taxon>
        <taxon>Embryophyta</taxon>
        <taxon>Tracheophyta</taxon>
        <taxon>Spermatophyta</taxon>
        <taxon>Magnoliopsida</taxon>
        <taxon>eudicotyledons</taxon>
        <taxon>Gunneridae</taxon>
        <taxon>Pentapetalae</taxon>
        <taxon>rosids</taxon>
        <taxon>fabids</taxon>
        <taxon>Malpighiales</taxon>
        <taxon>Euphorbiaceae</taxon>
        <taxon>Crotonoideae</taxon>
        <taxon>Micrandreae</taxon>
        <taxon>Hevea</taxon>
    </lineage>
</organism>
<gene>
    <name evidence="5" type="ORF">GH714_000722</name>
</gene>
<sequence length="473" mass="52403">MLAVTVVVLVLGIMIFGANHVEGAFGIQLNPCTLAQCIAECKKALQEKYLSATCATGSQGKFCICLGVVIDNDASEHATVIKVDTVNRHGTLLEVVQVLTDLNLVITKAYISRDGVWFMDVEDERVLNYIQKALEIDASMVNSVRSSIGEYTSIELSGTDRPGLLSDVSAVLTDLGCNVVNAEIWTHNARAAAVMHITEQSTGSAIEDPKRLSLIKELLSNVLRANGNFRSAIICISSPEETHTGRRLHQMMFAARDFEKLESVNENSTGPYVNVSDCADRDYTVVTVRCIDRPKLLFDTVFALTDMQYEVFHGTVITGRKEAYQEYYIRHVDGLPISSEAERQRVTECLEAAIERRSSEGLELEMCTDDRFGLLSDITRILRENGLSIRRAEISTKDGKAKDSFFVTDVSGDPVDPKIVLLIQQQIGKTVLHVRGKSNVPPESPKETPRSFLFGTLFRCRSFQNFGLIKSYS</sequence>
<dbReference type="Gene3D" id="3.30.70.260">
    <property type="match status" value="1"/>
</dbReference>
<proteinExistence type="predicted"/>
<evidence type="ECO:0000313" key="6">
    <source>
        <dbReference type="Proteomes" id="UP000467840"/>
    </source>
</evidence>
<protein>
    <recommendedName>
        <fullName evidence="2">ACT domain-containing protein ACR</fullName>
    </recommendedName>
    <alternativeName>
        <fullName evidence="2">Protein ACT DOMAIN REPEATS</fullName>
    </alternativeName>
</protein>
<dbReference type="PANTHER" id="PTHR31096:SF40">
    <property type="entry name" value="ACT DOMAIN-CONTAINING PROTEIN ACR"/>
    <property type="match status" value="1"/>
</dbReference>
<dbReference type="SUPFAM" id="SSF55021">
    <property type="entry name" value="ACT-like"/>
    <property type="match status" value="3"/>
</dbReference>
<evidence type="ECO:0000256" key="2">
    <source>
        <dbReference type="RuleBase" id="RU369043"/>
    </source>
</evidence>
<dbReference type="CDD" id="cd04925">
    <property type="entry name" value="ACT_ACR_2"/>
    <property type="match status" value="1"/>
</dbReference>
<dbReference type="GO" id="GO:0016597">
    <property type="term" value="F:amino acid binding"/>
    <property type="evidence" value="ECO:0007669"/>
    <property type="project" value="UniProtKB-UniRule"/>
</dbReference>
<dbReference type="AlphaFoldDB" id="A0A6A6LQZ7"/>